<reference evidence="3 4" key="1">
    <citation type="journal article" date="2016" name="Environ. Microbiol.">
        <title>Genomic resolution of a cold subsurface aquifer community provides metabolic insights for novel microbes adapted to high CO concentrations.</title>
        <authorList>
            <person name="Probst A.J."/>
            <person name="Castelle C.J."/>
            <person name="Singh A."/>
            <person name="Brown C.T."/>
            <person name="Anantharaman K."/>
            <person name="Sharon I."/>
            <person name="Hug L.A."/>
            <person name="Burstein D."/>
            <person name="Emerson J.B."/>
            <person name="Thomas B.C."/>
            <person name="Banfield J.F."/>
        </authorList>
    </citation>
    <scope>NUCLEOTIDE SEQUENCE [LARGE SCALE GENOMIC DNA]</scope>
    <source>
        <strain evidence="3">CG1_02_38_46</strain>
    </source>
</reference>
<comment type="caution">
    <text evidence="3">The sequence shown here is derived from an EMBL/GenBank/DDBJ whole genome shotgun (WGS) entry which is preliminary data.</text>
</comment>
<dbReference type="Gene3D" id="3.30.360.10">
    <property type="entry name" value="Dihydrodipicolinate Reductase, domain 2"/>
    <property type="match status" value="1"/>
</dbReference>
<dbReference type="SUPFAM" id="SSF55347">
    <property type="entry name" value="Glyceraldehyde-3-phosphate dehydrogenase-like, C-terminal domain"/>
    <property type="match status" value="1"/>
</dbReference>
<evidence type="ECO:0000259" key="1">
    <source>
        <dbReference type="Pfam" id="PF01408"/>
    </source>
</evidence>
<evidence type="ECO:0000259" key="2">
    <source>
        <dbReference type="Pfam" id="PF02894"/>
    </source>
</evidence>
<feature type="domain" description="Gfo/Idh/MocA-like oxidoreductase N-terminal" evidence="1">
    <location>
        <begin position="2"/>
        <end position="121"/>
    </location>
</feature>
<dbReference type="InterPro" id="IPR000683">
    <property type="entry name" value="Gfo/Idh/MocA-like_OxRdtase_N"/>
</dbReference>
<name>A0A1J4SER9_9BACT</name>
<dbReference type="GO" id="GO:0000166">
    <property type="term" value="F:nucleotide binding"/>
    <property type="evidence" value="ECO:0007669"/>
    <property type="project" value="InterPro"/>
</dbReference>
<dbReference type="Pfam" id="PF02894">
    <property type="entry name" value="GFO_IDH_MocA_C"/>
    <property type="match status" value="1"/>
</dbReference>
<dbReference type="Proteomes" id="UP000182278">
    <property type="component" value="Unassembled WGS sequence"/>
</dbReference>
<proteinExistence type="predicted"/>
<dbReference type="Pfam" id="PF01408">
    <property type="entry name" value="GFO_IDH_MocA"/>
    <property type="match status" value="1"/>
</dbReference>
<dbReference type="Gene3D" id="3.40.50.720">
    <property type="entry name" value="NAD(P)-binding Rossmann-like Domain"/>
    <property type="match status" value="1"/>
</dbReference>
<dbReference type="EMBL" id="MNUO01000062">
    <property type="protein sequence ID" value="OIN97148.1"/>
    <property type="molecule type" value="Genomic_DNA"/>
</dbReference>
<gene>
    <name evidence="3" type="ORF">AUJ66_04200</name>
</gene>
<dbReference type="InterPro" id="IPR004104">
    <property type="entry name" value="Gfo/Idh/MocA-like_OxRdtase_C"/>
</dbReference>
<dbReference type="AlphaFoldDB" id="A0A1J4SER9"/>
<protein>
    <recommendedName>
        <fullName evidence="5">Oxidoreductase</fullName>
    </recommendedName>
</protein>
<dbReference type="PANTHER" id="PTHR43377:SF1">
    <property type="entry name" value="BILIVERDIN REDUCTASE A"/>
    <property type="match status" value="1"/>
</dbReference>
<feature type="domain" description="Gfo/Idh/MocA-like oxidoreductase C-terminal" evidence="2">
    <location>
        <begin position="133"/>
        <end position="329"/>
    </location>
</feature>
<accession>A0A1J4SER9</accession>
<dbReference type="STRING" id="1817893.AUJ66_04200"/>
<dbReference type="InterPro" id="IPR036291">
    <property type="entry name" value="NAD(P)-bd_dom_sf"/>
</dbReference>
<organism evidence="3 4">
    <name type="scientific">Candidatus Desantisbacteria bacterium CG1_02_38_46</name>
    <dbReference type="NCBI Taxonomy" id="1817893"/>
    <lineage>
        <taxon>Bacteria</taxon>
        <taxon>Candidatus Desantisiibacteriota</taxon>
    </lineage>
</organism>
<sequence>MVKIGIIGCGGIANLHMDMLAKLKDRVQIIAVCDLDEKKAIAAKEKTCAKKHFTDMQEMLKLDINAILCCVPTLYHAKVVIDAAKSGKHIFCEKPIAMTLADADNMIEVCKKAGVVFQVGFVRRFDEEWLKFRELVQSGVIGRPVIWRSAAGSHVPIKWFIDEKIGGGPFIDGCVHNFDFALFTFGEEQLAIASLKKFRSDTTALDTGTAVVKFKSGDELMLSWSWGLPAQCHGSTLHDALGPAGAIIFPSGGNPEDKFMEFKIFNEKEKDKAEKVARDSIFKAFYKQMEHFIDCVENKKEPIVTGEDGKKAIAIALAVIQSAKTGKPVVIGK</sequence>
<dbReference type="InterPro" id="IPR051450">
    <property type="entry name" value="Gfo/Idh/MocA_Oxidoreductases"/>
</dbReference>
<evidence type="ECO:0000313" key="3">
    <source>
        <dbReference type="EMBL" id="OIN97148.1"/>
    </source>
</evidence>
<dbReference type="PANTHER" id="PTHR43377">
    <property type="entry name" value="BILIVERDIN REDUCTASE A"/>
    <property type="match status" value="1"/>
</dbReference>
<evidence type="ECO:0008006" key="5">
    <source>
        <dbReference type="Google" id="ProtNLM"/>
    </source>
</evidence>
<evidence type="ECO:0000313" key="4">
    <source>
        <dbReference type="Proteomes" id="UP000182278"/>
    </source>
</evidence>
<dbReference type="SUPFAM" id="SSF51735">
    <property type="entry name" value="NAD(P)-binding Rossmann-fold domains"/>
    <property type="match status" value="1"/>
</dbReference>